<organism evidence="6">
    <name type="scientific">viral metagenome</name>
    <dbReference type="NCBI Taxonomy" id="1070528"/>
    <lineage>
        <taxon>unclassified sequences</taxon>
        <taxon>metagenomes</taxon>
        <taxon>organismal metagenomes</taxon>
    </lineage>
</organism>
<dbReference type="GO" id="GO:0005737">
    <property type="term" value="C:cytoplasm"/>
    <property type="evidence" value="ECO:0007669"/>
    <property type="project" value="InterPro"/>
</dbReference>
<dbReference type="Gene3D" id="3.90.80.10">
    <property type="entry name" value="Inorganic pyrophosphatase"/>
    <property type="match status" value="1"/>
</dbReference>
<dbReference type="GO" id="GO:0004427">
    <property type="term" value="F:inorganic diphosphate phosphatase activity"/>
    <property type="evidence" value="ECO:0007669"/>
    <property type="project" value="UniProtKB-EC"/>
</dbReference>
<name>A0A6C0JEI5_9ZZZZ</name>
<dbReference type="InterPro" id="IPR036649">
    <property type="entry name" value="Pyrophosphatase_sf"/>
</dbReference>
<evidence type="ECO:0000313" key="6">
    <source>
        <dbReference type="EMBL" id="QHU04042.1"/>
    </source>
</evidence>
<dbReference type="Pfam" id="PF00719">
    <property type="entry name" value="Pyrophosphatase"/>
    <property type="match status" value="1"/>
</dbReference>
<dbReference type="EMBL" id="MN740390">
    <property type="protein sequence ID" value="QHU04042.1"/>
    <property type="molecule type" value="Genomic_DNA"/>
</dbReference>
<dbReference type="InterPro" id="IPR008162">
    <property type="entry name" value="Pyrophosphatase"/>
</dbReference>
<dbReference type="AlphaFoldDB" id="A0A6C0JEI5"/>
<evidence type="ECO:0000256" key="3">
    <source>
        <dbReference type="ARBA" id="ARBA00022723"/>
    </source>
</evidence>
<keyword evidence="4" id="KW-0378">Hydrolase</keyword>
<keyword evidence="3" id="KW-0479">Metal-binding</keyword>
<evidence type="ECO:0000256" key="2">
    <source>
        <dbReference type="ARBA" id="ARBA00012146"/>
    </source>
</evidence>
<dbReference type="SUPFAM" id="SSF50324">
    <property type="entry name" value="Inorganic pyrophosphatase"/>
    <property type="match status" value="1"/>
</dbReference>
<protein>
    <recommendedName>
        <fullName evidence="2">inorganic diphosphatase</fullName>
        <ecNumber evidence="2">3.6.1.1</ecNumber>
    </recommendedName>
</protein>
<evidence type="ECO:0000256" key="5">
    <source>
        <dbReference type="ARBA" id="ARBA00022842"/>
    </source>
</evidence>
<dbReference type="GO" id="GO:0000287">
    <property type="term" value="F:magnesium ion binding"/>
    <property type="evidence" value="ECO:0007669"/>
    <property type="project" value="InterPro"/>
</dbReference>
<accession>A0A6C0JEI5</accession>
<evidence type="ECO:0000256" key="1">
    <source>
        <dbReference type="ARBA" id="ARBA00001946"/>
    </source>
</evidence>
<keyword evidence="5" id="KW-0460">Magnesium</keyword>
<dbReference type="PANTHER" id="PTHR10286">
    <property type="entry name" value="INORGANIC PYROPHOSPHATASE"/>
    <property type="match status" value="1"/>
</dbReference>
<dbReference type="GO" id="GO:0006796">
    <property type="term" value="P:phosphate-containing compound metabolic process"/>
    <property type="evidence" value="ECO:0007669"/>
    <property type="project" value="InterPro"/>
</dbReference>
<comment type="cofactor">
    <cofactor evidence="1">
        <name>Mg(2+)</name>
        <dbReference type="ChEBI" id="CHEBI:18420"/>
    </cofactor>
</comment>
<evidence type="ECO:0000256" key="4">
    <source>
        <dbReference type="ARBA" id="ARBA00022801"/>
    </source>
</evidence>
<dbReference type="EC" id="3.6.1.1" evidence="2"/>
<reference evidence="6" key="1">
    <citation type="journal article" date="2020" name="Nature">
        <title>Giant virus diversity and host interactions through global metagenomics.</title>
        <authorList>
            <person name="Schulz F."/>
            <person name="Roux S."/>
            <person name="Paez-Espino D."/>
            <person name="Jungbluth S."/>
            <person name="Walsh D.A."/>
            <person name="Denef V.J."/>
            <person name="McMahon K.D."/>
            <person name="Konstantinidis K.T."/>
            <person name="Eloe-Fadrosh E.A."/>
            <person name="Kyrpides N.C."/>
            <person name="Woyke T."/>
        </authorList>
    </citation>
    <scope>NUCLEOTIDE SEQUENCE</scope>
    <source>
        <strain evidence="6">GVMAG-M-3300027708-20</strain>
    </source>
</reference>
<proteinExistence type="predicted"/>
<sequence>MDKKVQVYIEIEKGSNIKYELNKETNKLEVDRILPDPYYYPYSYGFITNTLAMDEDELDALIITEKNLEKDKIYDVHIVGVLIMSDEKGLDEKVLCVLEEDYGIIKDLEDLSQETRDNIHWFFSNYKSNTPGKWSKVDRFDSKEKAISIYNKSCFL</sequence>